<keyword evidence="3 7" id="KW-0812">Transmembrane</keyword>
<feature type="transmembrane region" description="Helical" evidence="7">
    <location>
        <begin position="237"/>
        <end position="255"/>
    </location>
</feature>
<evidence type="ECO:0000256" key="4">
    <source>
        <dbReference type="ARBA" id="ARBA00022989"/>
    </source>
</evidence>
<comment type="similarity">
    <text evidence="2">Belongs to the TDE1 family.</text>
</comment>
<feature type="transmembrane region" description="Helical" evidence="7">
    <location>
        <begin position="167"/>
        <end position="188"/>
    </location>
</feature>
<evidence type="ECO:0000256" key="5">
    <source>
        <dbReference type="ARBA" id="ARBA00023136"/>
    </source>
</evidence>
<evidence type="ECO:0000256" key="7">
    <source>
        <dbReference type="SAM" id="Phobius"/>
    </source>
</evidence>
<evidence type="ECO:0000256" key="2">
    <source>
        <dbReference type="ARBA" id="ARBA00006665"/>
    </source>
</evidence>
<evidence type="ECO:0000256" key="3">
    <source>
        <dbReference type="ARBA" id="ARBA00022692"/>
    </source>
</evidence>
<feature type="transmembrane region" description="Helical" evidence="7">
    <location>
        <begin position="102"/>
        <end position="122"/>
    </location>
</feature>
<dbReference type="PANTHER" id="PTHR10383">
    <property type="entry name" value="SERINE INCORPORATOR"/>
    <property type="match status" value="1"/>
</dbReference>
<evidence type="ECO:0000256" key="1">
    <source>
        <dbReference type="ARBA" id="ARBA00004141"/>
    </source>
</evidence>
<proteinExistence type="inferred from homology"/>
<dbReference type="GO" id="GO:0016020">
    <property type="term" value="C:membrane"/>
    <property type="evidence" value="ECO:0007669"/>
    <property type="project" value="UniProtKB-SubCell"/>
</dbReference>
<feature type="transmembrane region" description="Helical" evidence="7">
    <location>
        <begin position="143"/>
        <end position="161"/>
    </location>
</feature>
<reference evidence="8" key="1">
    <citation type="submission" date="2015-12" db="EMBL/GenBank/DDBJ databases">
        <title>Update maize B73 reference genome by single molecule sequencing technologies.</title>
        <authorList>
            <consortium name="Maize Genome Sequencing Project"/>
            <person name="Ware D."/>
        </authorList>
    </citation>
    <scope>NUCLEOTIDE SEQUENCE</scope>
    <source>
        <tissue evidence="8">Seedling</tissue>
    </source>
</reference>
<dbReference type="InterPro" id="IPR005016">
    <property type="entry name" value="TDE1/TMS"/>
</dbReference>
<evidence type="ECO:0000313" key="8">
    <source>
        <dbReference type="EMBL" id="AQK90649.1"/>
    </source>
</evidence>
<dbReference type="Pfam" id="PF03348">
    <property type="entry name" value="Serinc"/>
    <property type="match status" value="2"/>
</dbReference>
<evidence type="ECO:0000256" key="6">
    <source>
        <dbReference type="SAM" id="MobiDB-lite"/>
    </source>
</evidence>
<feature type="transmembrane region" description="Helical" evidence="7">
    <location>
        <begin position="391"/>
        <end position="407"/>
    </location>
</feature>
<dbReference type="OMA" id="WHIIFIT"/>
<feature type="compositionally biased region" description="Basic and acidic residues" evidence="6">
    <location>
        <begin position="14"/>
        <end position="27"/>
    </location>
</feature>
<protein>
    <submittedName>
        <fullName evidence="8">Serinc-domain containing serine and sphingolipid biosynthesis protein</fullName>
    </submittedName>
</protein>
<dbReference type="PANTHER" id="PTHR10383:SF63">
    <property type="entry name" value="OS01G0179800 PROTEIN"/>
    <property type="match status" value="1"/>
</dbReference>
<accession>A0A1D6FFD4</accession>
<name>A0A1D6FFD4_MAIZE</name>
<dbReference type="EMBL" id="CM000784">
    <property type="protein sequence ID" value="AQK90649.1"/>
    <property type="molecule type" value="Genomic_DNA"/>
</dbReference>
<comment type="subcellular location">
    <subcellularLocation>
        <location evidence="1">Membrane</location>
        <topology evidence="1">Multi-pass membrane protein</topology>
    </subcellularLocation>
</comment>
<organism evidence="8">
    <name type="scientific">Zea mays</name>
    <name type="common">Maize</name>
    <dbReference type="NCBI Taxonomy" id="4577"/>
    <lineage>
        <taxon>Eukaryota</taxon>
        <taxon>Viridiplantae</taxon>
        <taxon>Streptophyta</taxon>
        <taxon>Embryophyta</taxon>
        <taxon>Tracheophyta</taxon>
        <taxon>Spermatophyta</taxon>
        <taxon>Magnoliopsida</taxon>
        <taxon>Liliopsida</taxon>
        <taxon>Poales</taxon>
        <taxon>Poaceae</taxon>
        <taxon>PACMAD clade</taxon>
        <taxon>Panicoideae</taxon>
        <taxon>Andropogonodae</taxon>
        <taxon>Andropogoneae</taxon>
        <taxon>Tripsacinae</taxon>
        <taxon>Zea</taxon>
    </lineage>
</organism>
<dbReference type="ExpressionAtlas" id="A0A1D6FFD4">
    <property type="expression patterns" value="baseline and differential"/>
</dbReference>
<dbReference type="AlphaFoldDB" id="A0A1D6FFD4"/>
<feature type="region of interest" description="Disordered" evidence="6">
    <location>
        <begin position="1"/>
        <end position="27"/>
    </location>
</feature>
<gene>
    <name evidence="8" type="ORF">ZEAMMB73_Zm00001d008769</name>
</gene>
<keyword evidence="4 7" id="KW-1133">Transmembrane helix</keyword>
<feature type="transmembrane region" description="Helical" evidence="7">
    <location>
        <begin position="209"/>
        <end position="231"/>
    </location>
</feature>
<keyword evidence="5 7" id="KW-0472">Membrane</keyword>
<feature type="transmembrane region" description="Helical" evidence="7">
    <location>
        <begin position="363"/>
        <end position="385"/>
    </location>
</feature>
<feature type="transmembrane region" description="Helical" evidence="7">
    <location>
        <begin position="58"/>
        <end position="75"/>
    </location>
</feature>
<sequence length="418" mass="46930">MTFGSADMEAGGGGERRHGQQEEQSSDERRARFAEDWGCCACACAGLFLGPNPMVARYMYALIFLVTNLLAWTLRDYGDSALAELQRLKVCQGALYCLGAEGVLRVSLGCFVFFFVMFLSTVKARKVHDCRNSWHSEWWPAKLALWLGLTAVTFLAPSPLVQLYGKVAHFGAGAFLVIQLISVTRFIMWLNDWCRAEMTQKRYHLQIQAVSIVTYVGSLLGIVLMYVWYAPSPACRLNILFITVTLALVQLMTFVSMSSKASELRHTHNNTCSVWRWRPFITHSWGLEINIYTGEGRVRGAGADGDLRRVPVLVGDQKRAAHGGLQQEGRSRHERRLGEHRVQAGGGESEEEEEDDIPYGLGFFHLVFSMGAMWTIDVGWASTWVRVGNEWLAAIVYIWMMIAPVIWKTRQVGSAAET</sequence>
<feature type="region of interest" description="Disordered" evidence="6">
    <location>
        <begin position="320"/>
        <end position="354"/>
    </location>
</feature>